<keyword evidence="1" id="KW-0808">Transferase</keyword>
<dbReference type="InterPro" id="IPR036397">
    <property type="entry name" value="RNaseH_sf"/>
</dbReference>
<dbReference type="EMBL" id="JAPRFR010000001">
    <property type="protein sequence ID" value="MCZ0725104.1"/>
    <property type="molecule type" value="Genomic_DNA"/>
</dbReference>
<keyword evidence="3" id="KW-0235">DNA replication</keyword>
<protein>
    <recommendedName>
        <fullName evidence="7">DNA polymerase III polC-type</fullName>
    </recommendedName>
</protein>
<dbReference type="SMART" id="SM00479">
    <property type="entry name" value="EXOIII"/>
    <property type="match status" value="1"/>
</dbReference>
<evidence type="ECO:0000313" key="10">
    <source>
        <dbReference type="Proteomes" id="UP001146670"/>
    </source>
</evidence>
<dbReference type="AlphaFoldDB" id="A0A9X3FTZ0"/>
<dbReference type="GO" id="GO:0006260">
    <property type="term" value="P:DNA replication"/>
    <property type="evidence" value="ECO:0007669"/>
    <property type="project" value="UniProtKB-KW"/>
</dbReference>
<dbReference type="GO" id="GO:0003887">
    <property type="term" value="F:DNA-directed DNA polymerase activity"/>
    <property type="evidence" value="ECO:0007669"/>
    <property type="project" value="UniProtKB-KW"/>
</dbReference>
<name>A0A9X3FTZ0_9LACT</name>
<dbReference type="PANTHER" id="PTHR30231">
    <property type="entry name" value="DNA POLYMERASE III SUBUNIT EPSILON"/>
    <property type="match status" value="1"/>
</dbReference>
<dbReference type="SUPFAM" id="SSF53098">
    <property type="entry name" value="Ribonuclease H-like"/>
    <property type="match status" value="1"/>
</dbReference>
<dbReference type="Gene3D" id="3.30.420.10">
    <property type="entry name" value="Ribonuclease H-like superfamily/Ribonuclease H"/>
    <property type="match status" value="1"/>
</dbReference>
<feature type="domain" description="Exonuclease" evidence="8">
    <location>
        <begin position="2"/>
        <end position="165"/>
    </location>
</feature>
<sequence length="321" mass="36223">MEYVTYDFETANRNRSSACSLGAVKVSDGKIVDQFESLINPEEDFEQRNINIHGITSQDVEDKPNFVEVFAHFLEFCNGLPIISHSGFDRGVIISATNKHNYQFDEVKFMDSLVLARAIWKGKYFKLGLKPLAQELGFNFMHHDALDDAKASAFIIEELIKYTKSDSLLDLQLKAGYNGYGTLTSHGSDNSKKITTNLKKKVDNKSLTQKEIDNLVNEVDHSKLDKNHIFYNKVIAITGKIADDLSRNQCKLAIIAVGGHPKNTINKDTDIFIEGKPTAHNLIDCKSNKYRKAHELFDNGNDITFYSGDEFLEIIDTTNLE</sequence>
<dbReference type="GO" id="GO:0008408">
    <property type="term" value="F:3'-5' exonuclease activity"/>
    <property type="evidence" value="ECO:0007669"/>
    <property type="project" value="TreeGrafter"/>
</dbReference>
<evidence type="ECO:0000256" key="6">
    <source>
        <dbReference type="ARBA" id="ARBA00022932"/>
    </source>
</evidence>
<dbReference type="SUPFAM" id="SSF52113">
    <property type="entry name" value="BRCT domain"/>
    <property type="match status" value="1"/>
</dbReference>
<dbReference type="InterPro" id="IPR013520">
    <property type="entry name" value="Ribonucl_H"/>
</dbReference>
<keyword evidence="4" id="KW-0540">Nuclease</keyword>
<dbReference type="Proteomes" id="UP001146670">
    <property type="component" value="Unassembled WGS sequence"/>
</dbReference>
<comment type="caution">
    <text evidence="9">The sequence shown here is derived from an EMBL/GenBank/DDBJ whole genome shotgun (WGS) entry which is preliminary data.</text>
</comment>
<dbReference type="Gene3D" id="3.40.50.10190">
    <property type="entry name" value="BRCT domain"/>
    <property type="match status" value="1"/>
</dbReference>
<dbReference type="GO" id="GO:0005829">
    <property type="term" value="C:cytosol"/>
    <property type="evidence" value="ECO:0007669"/>
    <property type="project" value="TreeGrafter"/>
</dbReference>
<dbReference type="PANTHER" id="PTHR30231:SF42">
    <property type="entry name" value="EXONUCLEASE"/>
    <property type="match status" value="1"/>
</dbReference>
<dbReference type="RefSeq" id="WP_268751432.1">
    <property type="nucleotide sequence ID" value="NZ_JAPRFQ010000001.1"/>
</dbReference>
<gene>
    <name evidence="9" type="ORF">OW157_00805</name>
</gene>
<evidence type="ECO:0000256" key="5">
    <source>
        <dbReference type="ARBA" id="ARBA00022839"/>
    </source>
</evidence>
<dbReference type="InterPro" id="IPR012337">
    <property type="entry name" value="RNaseH-like_sf"/>
</dbReference>
<dbReference type="FunFam" id="3.30.420.10:FF:000045">
    <property type="entry name" value="3'-5' exonuclease DinG"/>
    <property type="match status" value="1"/>
</dbReference>
<keyword evidence="5 9" id="KW-0269">Exonuclease</keyword>
<evidence type="ECO:0000259" key="8">
    <source>
        <dbReference type="SMART" id="SM00479"/>
    </source>
</evidence>
<evidence type="ECO:0000256" key="7">
    <source>
        <dbReference type="ARBA" id="ARBA00070925"/>
    </source>
</evidence>
<proteinExistence type="predicted"/>
<keyword evidence="10" id="KW-1185">Reference proteome</keyword>
<dbReference type="InterPro" id="IPR036420">
    <property type="entry name" value="BRCT_dom_sf"/>
</dbReference>
<organism evidence="9 10">
    <name type="scientific">Aerococcus kribbianus</name>
    <dbReference type="NCBI Taxonomy" id="2999064"/>
    <lineage>
        <taxon>Bacteria</taxon>
        <taxon>Bacillati</taxon>
        <taxon>Bacillota</taxon>
        <taxon>Bacilli</taxon>
        <taxon>Lactobacillales</taxon>
        <taxon>Aerococcaceae</taxon>
        <taxon>Aerococcus</taxon>
    </lineage>
</organism>
<reference evidence="9" key="1">
    <citation type="submission" date="2022-12" db="EMBL/GenBank/DDBJ databases">
        <title>Description and comparative metabolic analysis of Aerococcus sp. nov., isolated from the feces of a pig.</title>
        <authorList>
            <person name="Chang Y.-H."/>
        </authorList>
    </citation>
    <scope>NUCLEOTIDE SEQUENCE</scope>
    <source>
        <strain evidence="9">YH-aer222</strain>
    </source>
</reference>
<evidence type="ECO:0000256" key="2">
    <source>
        <dbReference type="ARBA" id="ARBA00022695"/>
    </source>
</evidence>
<keyword evidence="5 9" id="KW-0378">Hydrolase</keyword>
<evidence type="ECO:0000256" key="1">
    <source>
        <dbReference type="ARBA" id="ARBA00022679"/>
    </source>
</evidence>
<accession>A0A9X3FTZ0</accession>
<keyword evidence="2" id="KW-0548">Nucleotidyltransferase</keyword>
<keyword evidence="6" id="KW-0239">DNA-directed DNA polymerase</keyword>
<dbReference type="GO" id="GO:0003676">
    <property type="term" value="F:nucleic acid binding"/>
    <property type="evidence" value="ECO:0007669"/>
    <property type="project" value="InterPro"/>
</dbReference>
<evidence type="ECO:0000313" key="9">
    <source>
        <dbReference type="EMBL" id="MCZ0725104.1"/>
    </source>
</evidence>
<evidence type="ECO:0000256" key="4">
    <source>
        <dbReference type="ARBA" id="ARBA00022722"/>
    </source>
</evidence>
<evidence type="ECO:0000256" key="3">
    <source>
        <dbReference type="ARBA" id="ARBA00022705"/>
    </source>
</evidence>
<dbReference type="Pfam" id="PF00929">
    <property type="entry name" value="RNase_T"/>
    <property type="match status" value="1"/>
</dbReference>